<dbReference type="Pfam" id="PF19346">
    <property type="entry name" value="DUF5924"/>
    <property type="match status" value="1"/>
</dbReference>
<accession>A0A7X0BSP4</accession>
<reference evidence="4 5" key="1">
    <citation type="submission" date="2020-08" db="EMBL/GenBank/DDBJ databases">
        <title>Functional genomics of gut bacteria from endangered species of beetles.</title>
        <authorList>
            <person name="Carlos-Shanley C."/>
        </authorList>
    </citation>
    <scope>NUCLEOTIDE SEQUENCE [LARGE SCALE GENOMIC DNA]</scope>
    <source>
        <strain evidence="4 5">S00202</strain>
    </source>
</reference>
<dbReference type="InterPro" id="IPR022606">
    <property type="entry name" value="DUF2914"/>
</dbReference>
<feature type="transmembrane region" description="Helical" evidence="1">
    <location>
        <begin position="21"/>
        <end position="37"/>
    </location>
</feature>
<protein>
    <recommendedName>
        <fullName evidence="6">DUF2914 domain-containing protein</fullName>
    </recommendedName>
</protein>
<feature type="transmembrane region" description="Helical" evidence="1">
    <location>
        <begin position="139"/>
        <end position="163"/>
    </location>
</feature>
<dbReference type="InterPro" id="IPR045968">
    <property type="entry name" value="DUF5924"/>
</dbReference>
<evidence type="ECO:0000313" key="5">
    <source>
        <dbReference type="Proteomes" id="UP000557193"/>
    </source>
</evidence>
<dbReference type="AlphaFoldDB" id="A0A7X0BSP4"/>
<dbReference type="RefSeq" id="WP_311772065.1">
    <property type="nucleotide sequence ID" value="NZ_JACHLL010000001.1"/>
</dbReference>
<dbReference type="InterPro" id="IPR016937">
    <property type="entry name" value="UCP029727"/>
</dbReference>
<dbReference type="Proteomes" id="UP000557193">
    <property type="component" value="Unassembled WGS sequence"/>
</dbReference>
<feature type="domain" description="DUF5924" evidence="3">
    <location>
        <begin position="1"/>
        <end position="257"/>
    </location>
</feature>
<feature type="transmembrane region" description="Helical" evidence="1">
    <location>
        <begin position="43"/>
        <end position="60"/>
    </location>
</feature>
<gene>
    <name evidence="4" type="ORF">HNP49_000946</name>
</gene>
<comment type="caution">
    <text evidence="4">The sequence shown here is derived from an EMBL/GenBank/DDBJ whole genome shotgun (WGS) entry which is preliminary data.</text>
</comment>
<organism evidence="4 5">
    <name type="scientific">Pseudomonas fluvialis</name>
    <dbReference type="NCBI Taxonomy" id="1793966"/>
    <lineage>
        <taxon>Bacteria</taxon>
        <taxon>Pseudomonadati</taxon>
        <taxon>Pseudomonadota</taxon>
        <taxon>Gammaproteobacteria</taxon>
        <taxon>Pseudomonadales</taxon>
        <taxon>Pseudomonadaceae</taxon>
        <taxon>Pseudomonas</taxon>
    </lineage>
</organism>
<feature type="transmembrane region" description="Helical" evidence="1">
    <location>
        <begin position="197"/>
        <end position="213"/>
    </location>
</feature>
<sequence>MTALKQRLFALLELIQRHPRAMALFGFCSGVLSFFLVDRQIRVAKVVAVLMLVSWLWLMLENLLRSQLQRWFNWHLPAGLLRYLTQMIHQESLFFVLPFAFITTSWNSSQALFTGLLGACALITIIDPLYNQQLAPRRWLYLIFHSLTLFALLLTALPILFHLSTAQSYPLALGVAMLLSFASLVVVLREQRWRQRVGLLALTLALGVGGWYGRAVVPPASLWLTEVAVSSDRQGRQAAGKLKQISQVELRRTGLYAFTAINAPRGLKERIFHVWLHEGREVDRIALNINGGREAGYRAWTRKQRFPTDAVGRWQVKVLTESGQLLGTLRFRVTE</sequence>
<keyword evidence="5" id="KW-1185">Reference proteome</keyword>
<feature type="transmembrane region" description="Helical" evidence="1">
    <location>
        <begin position="169"/>
        <end position="188"/>
    </location>
</feature>
<evidence type="ECO:0000256" key="1">
    <source>
        <dbReference type="SAM" id="Phobius"/>
    </source>
</evidence>
<name>A0A7X0BSP4_9PSED</name>
<dbReference type="PIRSF" id="PIRSF029727">
    <property type="entry name" value="UCP029727"/>
    <property type="match status" value="1"/>
</dbReference>
<feature type="domain" description="DUF2914" evidence="2">
    <location>
        <begin position="268"/>
        <end position="333"/>
    </location>
</feature>
<dbReference type="Pfam" id="PF11141">
    <property type="entry name" value="DUF2914"/>
    <property type="match status" value="1"/>
</dbReference>
<keyword evidence="1" id="KW-0472">Membrane</keyword>
<dbReference type="EMBL" id="JACHLL010000001">
    <property type="protein sequence ID" value="MBB6340796.1"/>
    <property type="molecule type" value="Genomic_DNA"/>
</dbReference>
<feature type="transmembrane region" description="Helical" evidence="1">
    <location>
        <begin position="108"/>
        <end position="127"/>
    </location>
</feature>
<evidence type="ECO:0000259" key="3">
    <source>
        <dbReference type="Pfam" id="PF19346"/>
    </source>
</evidence>
<evidence type="ECO:0008006" key="6">
    <source>
        <dbReference type="Google" id="ProtNLM"/>
    </source>
</evidence>
<keyword evidence="1" id="KW-1133">Transmembrane helix</keyword>
<evidence type="ECO:0000313" key="4">
    <source>
        <dbReference type="EMBL" id="MBB6340796.1"/>
    </source>
</evidence>
<keyword evidence="1" id="KW-0812">Transmembrane</keyword>
<proteinExistence type="predicted"/>
<evidence type="ECO:0000259" key="2">
    <source>
        <dbReference type="Pfam" id="PF11141"/>
    </source>
</evidence>